<dbReference type="InterPro" id="IPR015943">
    <property type="entry name" value="WD40/YVTN_repeat-like_dom_sf"/>
</dbReference>
<name>A0ABP6RRS7_9PSEU</name>
<keyword evidence="1" id="KW-0732">Signal</keyword>
<dbReference type="Proteomes" id="UP001500483">
    <property type="component" value="Unassembled WGS sequence"/>
</dbReference>
<proteinExistence type="predicted"/>
<protein>
    <submittedName>
        <fullName evidence="2">Lipoprotein</fullName>
    </submittedName>
</protein>
<comment type="caution">
    <text evidence="2">The sequence shown here is derived from an EMBL/GenBank/DDBJ whole genome shotgun (WGS) entry which is preliminary data.</text>
</comment>
<dbReference type="SUPFAM" id="SSF101898">
    <property type="entry name" value="NHL repeat"/>
    <property type="match status" value="1"/>
</dbReference>
<evidence type="ECO:0000313" key="2">
    <source>
        <dbReference type="EMBL" id="GAA3358842.1"/>
    </source>
</evidence>
<organism evidence="2 3">
    <name type="scientific">Saccharopolyspora gregorii</name>
    <dbReference type="NCBI Taxonomy" id="33914"/>
    <lineage>
        <taxon>Bacteria</taxon>
        <taxon>Bacillati</taxon>
        <taxon>Actinomycetota</taxon>
        <taxon>Actinomycetes</taxon>
        <taxon>Pseudonocardiales</taxon>
        <taxon>Pseudonocardiaceae</taxon>
        <taxon>Saccharopolyspora</taxon>
    </lineage>
</organism>
<reference evidence="3" key="1">
    <citation type="journal article" date="2019" name="Int. J. Syst. Evol. Microbiol.">
        <title>The Global Catalogue of Microorganisms (GCM) 10K type strain sequencing project: providing services to taxonomists for standard genome sequencing and annotation.</title>
        <authorList>
            <consortium name="The Broad Institute Genomics Platform"/>
            <consortium name="The Broad Institute Genome Sequencing Center for Infectious Disease"/>
            <person name="Wu L."/>
            <person name="Ma J."/>
        </authorList>
    </citation>
    <scope>NUCLEOTIDE SEQUENCE [LARGE SCALE GENOMIC DNA]</scope>
    <source>
        <strain evidence="3">JCM 9687</strain>
    </source>
</reference>
<accession>A0ABP6RRS7</accession>
<dbReference type="Gene3D" id="2.130.10.10">
    <property type="entry name" value="YVTN repeat-like/Quinoprotein amine dehydrogenase"/>
    <property type="match status" value="2"/>
</dbReference>
<gene>
    <name evidence="2" type="ORF">GCM10020366_32490</name>
</gene>
<feature type="signal peptide" evidence="1">
    <location>
        <begin position="1"/>
        <end position="22"/>
    </location>
</feature>
<sequence length="324" mass="33232">MRRLVAACLTATVLTGCGGVGADDPLQVTDTLTAAEPARAPDQPARPAGTVVPAPPTALSAFLPGASTLATAHERTVSLYDARDLRRAPRTVRLPAAPATLRATPDGKLLAAQPDADLVARIDPATGTAEQLRYPGRPLDAALVPGGLAVALEATGSVALPGGKQATGFKRPAELVELGGRLHVLDVLATSLTPVDPATGEKEPALRAGTGATHVAADRYDRVLAVDTRGQELLAFATDPLIMKQRYPVPGAPFALAYDPGRDLAWITLTASNELVGYDVAGGEPREVHRVPTVRQPNSAAVDPATGAVFVASATGAGMQVVTP</sequence>
<dbReference type="RefSeq" id="WP_258341079.1">
    <property type="nucleotide sequence ID" value="NZ_BAAAYK010000038.1"/>
</dbReference>
<dbReference type="EMBL" id="BAAAYK010000038">
    <property type="protein sequence ID" value="GAA3358842.1"/>
    <property type="molecule type" value="Genomic_DNA"/>
</dbReference>
<dbReference type="PROSITE" id="PS51257">
    <property type="entry name" value="PROKAR_LIPOPROTEIN"/>
    <property type="match status" value="1"/>
</dbReference>
<keyword evidence="2" id="KW-0449">Lipoprotein</keyword>
<keyword evidence="3" id="KW-1185">Reference proteome</keyword>
<evidence type="ECO:0000256" key="1">
    <source>
        <dbReference type="SAM" id="SignalP"/>
    </source>
</evidence>
<feature type="chain" id="PRO_5046068190" evidence="1">
    <location>
        <begin position="23"/>
        <end position="324"/>
    </location>
</feature>
<evidence type="ECO:0000313" key="3">
    <source>
        <dbReference type="Proteomes" id="UP001500483"/>
    </source>
</evidence>